<accession>A0A6S7FA43</accession>
<dbReference type="RefSeq" id="WP_063639656.1">
    <property type="nucleotide sequence ID" value="NZ_CADIJK010000014.1"/>
</dbReference>
<protein>
    <submittedName>
        <fullName evidence="3">Sulfur carrier protein TusA</fullName>
    </submittedName>
</protein>
<dbReference type="InterPro" id="IPR001455">
    <property type="entry name" value="TusA-like"/>
</dbReference>
<dbReference type="InterPro" id="IPR036868">
    <property type="entry name" value="TusA-like_sf"/>
</dbReference>
<reference evidence="3 4" key="1">
    <citation type="submission" date="2020-04" db="EMBL/GenBank/DDBJ databases">
        <authorList>
            <person name="De Canck E."/>
        </authorList>
    </citation>
    <scope>NUCLEOTIDE SEQUENCE [LARGE SCALE GENOMIC DNA]</scope>
    <source>
        <strain evidence="3 4">LMG 6000</strain>
    </source>
</reference>
<evidence type="ECO:0000313" key="3">
    <source>
        <dbReference type="EMBL" id="CAB3939671.1"/>
    </source>
</evidence>
<dbReference type="AlphaFoldDB" id="A0A6S7FA43"/>
<dbReference type="Gene3D" id="3.30.110.40">
    <property type="entry name" value="TusA-like domain"/>
    <property type="match status" value="1"/>
</dbReference>
<dbReference type="PANTHER" id="PTHR33279">
    <property type="entry name" value="SULFUR CARRIER PROTEIN YEDF-RELATED"/>
    <property type="match status" value="1"/>
</dbReference>
<evidence type="ECO:0000256" key="1">
    <source>
        <dbReference type="ARBA" id="ARBA00008984"/>
    </source>
</evidence>
<sequence length="89" mass="9591">MSGADVSLDGGAHAPSFEQEVDASGLTCPLPILRAKKALAQMASGEVLRVITTDRNAIRDFQAFARQTGNVLVAQQEVDGRGVHFLRRR</sequence>
<gene>
    <name evidence="3" type="primary">tusA</name>
    <name evidence="3" type="ORF">LMG6000_06252</name>
</gene>
<dbReference type="SUPFAM" id="SSF64307">
    <property type="entry name" value="SirA-like"/>
    <property type="match status" value="1"/>
</dbReference>
<keyword evidence="4" id="KW-1185">Reference proteome</keyword>
<name>A0A6S7FA43_9BURK</name>
<feature type="domain" description="UPF0033" evidence="2">
    <location>
        <begin position="21"/>
        <end position="45"/>
    </location>
</feature>
<comment type="similarity">
    <text evidence="1">Belongs to the sulfur carrier protein TusA family.</text>
</comment>
<evidence type="ECO:0000259" key="2">
    <source>
        <dbReference type="PROSITE" id="PS01148"/>
    </source>
</evidence>
<dbReference type="PANTHER" id="PTHR33279:SF6">
    <property type="entry name" value="SULFUR CARRIER PROTEIN YEDF-RELATED"/>
    <property type="match status" value="1"/>
</dbReference>
<evidence type="ECO:0000313" key="4">
    <source>
        <dbReference type="Proteomes" id="UP000494183"/>
    </source>
</evidence>
<proteinExistence type="inferred from homology"/>
<dbReference type="PROSITE" id="PS01148">
    <property type="entry name" value="UPF0033"/>
    <property type="match status" value="1"/>
</dbReference>
<dbReference type="Pfam" id="PF01206">
    <property type="entry name" value="TusA"/>
    <property type="match status" value="1"/>
</dbReference>
<dbReference type="Proteomes" id="UP000494183">
    <property type="component" value="Unassembled WGS sequence"/>
</dbReference>
<dbReference type="CDD" id="cd00291">
    <property type="entry name" value="SirA_YedF_YeeD"/>
    <property type="match status" value="1"/>
</dbReference>
<dbReference type="EMBL" id="CADILH010000015">
    <property type="protein sequence ID" value="CAB3939671.1"/>
    <property type="molecule type" value="Genomic_DNA"/>
</dbReference>
<organism evidence="3 4">
    <name type="scientific">Achromobacter insolitus</name>
    <dbReference type="NCBI Taxonomy" id="217204"/>
    <lineage>
        <taxon>Bacteria</taxon>
        <taxon>Pseudomonadati</taxon>
        <taxon>Pseudomonadota</taxon>
        <taxon>Betaproteobacteria</taxon>
        <taxon>Burkholderiales</taxon>
        <taxon>Alcaligenaceae</taxon>
        <taxon>Achromobacter</taxon>
    </lineage>
</organism>
<dbReference type="KEGG" id="ais:BUW96_01185"/>
<dbReference type="GeneID" id="92765315"/>